<evidence type="ECO:0000313" key="1">
    <source>
        <dbReference type="EMBL" id="PWR72657.1"/>
    </source>
</evidence>
<name>A0A2V2N8N8_9EURY</name>
<dbReference type="GeneID" id="97548660"/>
<protein>
    <submittedName>
        <fullName evidence="1">Uncharacterized protein</fullName>
    </submittedName>
</protein>
<dbReference type="RefSeq" id="WP_109968168.1">
    <property type="nucleotide sequence ID" value="NZ_CP176093.1"/>
</dbReference>
<dbReference type="Proteomes" id="UP000245657">
    <property type="component" value="Unassembled WGS sequence"/>
</dbReference>
<dbReference type="EMBL" id="QGMY01000006">
    <property type="protein sequence ID" value="PWR72657.1"/>
    <property type="molecule type" value="Genomic_DNA"/>
</dbReference>
<accession>A0A2V2N8N8</accession>
<proteinExistence type="predicted"/>
<dbReference type="AlphaFoldDB" id="A0A2V2N8N8"/>
<gene>
    <name evidence="1" type="ORF">DK846_06735</name>
</gene>
<keyword evidence="2" id="KW-1185">Reference proteome</keyword>
<organism evidence="1 2">
    <name type="scientific">Methanospirillum lacunae</name>
    <dbReference type="NCBI Taxonomy" id="668570"/>
    <lineage>
        <taxon>Archaea</taxon>
        <taxon>Methanobacteriati</taxon>
        <taxon>Methanobacteriota</taxon>
        <taxon>Stenosarchaea group</taxon>
        <taxon>Methanomicrobia</taxon>
        <taxon>Methanomicrobiales</taxon>
        <taxon>Methanospirillaceae</taxon>
        <taxon>Methanospirillum</taxon>
    </lineage>
</organism>
<evidence type="ECO:0000313" key="2">
    <source>
        <dbReference type="Proteomes" id="UP000245657"/>
    </source>
</evidence>
<reference evidence="1 2" key="1">
    <citation type="submission" date="2018-05" db="EMBL/GenBank/DDBJ databases">
        <title>Draft genome of Methanospirillum lacunae Ki8-1.</title>
        <authorList>
            <person name="Dueholm M.S."/>
            <person name="Nielsen P.H."/>
            <person name="Bakmann L.F."/>
            <person name="Otzen D.E."/>
        </authorList>
    </citation>
    <scope>NUCLEOTIDE SEQUENCE [LARGE SCALE GENOMIC DNA]</scope>
    <source>
        <strain evidence="1 2">Ki8-1</strain>
    </source>
</reference>
<comment type="caution">
    <text evidence="1">The sequence shown here is derived from an EMBL/GenBank/DDBJ whole genome shotgun (WGS) entry which is preliminary data.</text>
</comment>
<sequence>MSARKDPVIRCAVVCCFICVGLIGGISPGLADPMVTIDGYDDSYVWGSVNDIMFPLHFEILIYGKHTDGKWYGPVTTGNDTFPEISPYKQWRGRYTTGSESDNATAFKVFLVKKGVNLNQVQIKGAGTIKLYYADVISSTEGEKK</sequence>